<feature type="transmembrane region" description="Helical" evidence="2">
    <location>
        <begin position="47"/>
        <end position="71"/>
    </location>
</feature>
<organism evidence="3 4">
    <name type="scientific">Absidia repens</name>
    <dbReference type="NCBI Taxonomy" id="90262"/>
    <lineage>
        <taxon>Eukaryota</taxon>
        <taxon>Fungi</taxon>
        <taxon>Fungi incertae sedis</taxon>
        <taxon>Mucoromycota</taxon>
        <taxon>Mucoromycotina</taxon>
        <taxon>Mucoromycetes</taxon>
        <taxon>Mucorales</taxon>
        <taxon>Cunninghamellaceae</taxon>
        <taxon>Absidia</taxon>
    </lineage>
</organism>
<evidence type="ECO:0000313" key="4">
    <source>
        <dbReference type="Proteomes" id="UP000193560"/>
    </source>
</evidence>
<keyword evidence="2" id="KW-0812">Transmembrane</keyword>
<gene>
    <name evidence="3" type="ORF">BCR42DRAFT_440063</name>
</gene>
<comment type="caution">
    <text evidence="3">The sequence shown here is derived from an EMBL/GenBank/DDBJ whole genome shotgun (WGS) entry which is preliminary data.</text>
</comment>
<proteinExistence type="predicted"/>
<keyword evidence="2" id="KW-1133">Transmembrane helix</keyword>
<keyword evidence="4" id="KW-1185">Reference proteome</keyword>
<dbReference type="CDD" id="cd12087">
    <property type="entry name" value="TM_EGFR-like"/>
    <property type="match status" value="1"/>
</dbReference>
<evidence type="ECO:0000313" key="3">
    <source>
        <dbReference type="EMBL" id="ORZ12283.1"/>
    </source>
</evidence>
<feature type="compositionally biased region" description="Low complexity" evidence="1">
    <location>
        <begin position="158"/>
        <end position="189"/>
    </location>
</feature>
<dbReference type="Proteomes" id="UP000193560">
    <property type="component" value="Unassembled WGS sequence"/>
</dbReference>
<sequence>MAVLNEWQKAAIKKANISGLYKLHSNHNNYSYNSGHANSDDHVGVPLGIILGCIFAVILILSFALITYFLIVRRKRKNKEKSAQTKEAGITNDDNASIDETTSSLVVEYVGHHTRSMDDEEQQSYENGSGVESRSMDSDLASPNPSPNQDESDRELLSPGTTSPIGIPSSSSSSLSLPLQSGPQESHSPSSPPHPTITIISPPQPTDSPRESSETARGSFDRPPWNRNSRFQEFF</sequence>
<feature type="region of interest" description="Disordered" evidence="1">
    <location>
        <begin position="114"/>
        <end position="235"/>
    </location>
</feature>
<name>A0A1X2I9H8_9FUNG</name>
<accession>A0A1X2I9H8</accession>
<evidence type="ECO:0000256" key="1">
    <source>
        <dbReference type="SAM" id="MobiDB-lite"/>
    </source>
</evidence>
<feature type="compositionally biased region" description="Polar residues" evidence="1">
    <location>
        <begin position="226"/>
        <end position="235"/>
    </location>
</feature>
<dbReference type="EMBL" id="MCGE01000019">
    <property type="protein sequence ID" value="ORZ12283.1"/>
    <property type="molecule type" value="Genomic_DNA"/>
</dbReference>
<dbReference type="AlphaFoldDB" id="A0A1X2I9H8"/>
<protein>
    <submittedName>
        <fullName evidence="3">Uncharacterized protein</fullName>
    </submittedName>
</protein>
<reference evidence="3 4" key="1">
    <citation type="submission" date="2016-07" db="EMBL/GenBank/DDBJ databases">
        <title>Pervasive Adenine N6-methylation of Active Genes in Fungi.</title>
        <authorList>
            <consortium name="DOE Joint Genome Institute"/>
            <person name="Mondo S.J."/>
            <person name="Dannebaum R.O."/>
            <person name="Kuo R.C."/>
            <person name="Labutti K."/>
            <person name="Haridas S."/>
            <person name="Kuo A."/>
            <person name="Salamov A."/>
            <person name="Ahrendt S.R."/>
            <person name="Lipzen A."/>
            <person name="Sullivan W."/>
            <person name="Andreopoulos W.B."/>
            <person name="Clum A."/>
            <person name="Lindquist E."/>
            <person name="Daum C."/>
            <person name="Ramamoorthy G.K."/>
            <person name="Gryganskyi A."/>
            <person name="Culley D."/>
            <person name="Magnuson J.K."/>
            <person name="James T.Y."/>
            <person name="O'Malley M.A."/>
            <person name="Stajich J.E."/>
            <person name="Spatafora J.W."/>
            <person name="Visel A."/>
            <person name="Grigoriev I.V."/>
        </authorList>
    </citation>
    <scope>NUCLEOTIDE SEQUENCE [LARGE SCALE GENOMIC DNA]</scope>
    <source>
        <strain evidence="3 4">NRRL 1336</strain>
    </source>
</reference>
<keyword evidence="2" id="KW-0472">Membrane</keyword>
<evidence type="ECO:0000256" key="2">
    <source>
        <dbReference type="SAM" id="Phobius"/>
    </source>
</evidence>